<keyword evidence="2" id="KW-0472">Membrane</keyword>
<proteinExistence type="predicted"/>
<evidence type="ECO:0000256" key="2">
    <source>
        <dbReference type="SAM" id="Phobius"/>
    </source>
</evidence>
<dbReference type="EMBL" id="MU853851">
    <property type="protein sequence ID" value="KAK3937568.1"/>
    <property type="molecule type" value="Genomic_DNA"/>
</dbReference>
<evidence type="ECO:0000313" key="4">
    <source>
        <dbReference type="Proteomes" id="UP001303473"/>
    </source>
</evidence>
<accession>A0AAN6N4D2</accession>
<keyword evidence="4" id="KW-1185">Reference proteome</keyword>
<reference evidence="4" key="1">
    <citation type="journal article" date="2023" name="Mol. Phylogenet. Evol.">
        <title>Genome-scale phylogeny and comparative genomics of the fungal order Sordariales.</title>
        <authorList>
            <person name="Hensen N."/>
            <person name="Bonometti L."/>
            <person name="Westerberg I."/>
            <person name="Brannstrom I.O."/>
            <person name="Guillou S."/>
            <person name="Cros-Aarteil S."/>
            <person name="Calhoun S."/>
            <person name="Haridas S."/>
            <person name="Kuo A."/>
            <person name="Mondo S."/>
            <person name="Pangilinan J."/>
            <person name="Riley R."/>
            <person name="LaButti K."/>
            <person name="Andreopoulos B."/>
            <person name="Lipzen A."/>
            <person name="Chen C."/>
            <person name="Yan M."/>
            <person name="Daum C."/>
            <person name="Ng V."/>
            <person name="Clum A."/>
            <person name="Steindorff A."/>
            <person name="Ohm R.A."/>
            <person name="Martin F."/>
            <person name="Silar P."/>
            <person name="Natvig D.O."/>
            <person name="Lalanne C."/>
            <person name="Gautier V."/>
            <person name="Ament-Velasquez S.L."/>
            <person name="Kruys A."/>
            <person name="Hutchinson M.I."/>
            <person name="Powell A.J."/>
            <person name="Barry K."/>
            <person name="Miller A.N."/>
            <person name="Grigoriev I.V."/>
            <person name="Debuchy R."/>
            <person name="Gladieux P."/>
            <person name="Hiltunen Thoren M."/>
            <person name="Johannesson H."/>
        </authorList>
    </citation>
    <scope>NUCLEOTIDE SEQUENCE [LARGE SCALE GENOMIC DNA]</scope>
    <source>
        <strain evidence="4">CBS 340.73</strain>
    </source>
</reference>
<feature type="region of interest" description="Disordered" evidence="1">
    <location>
        <begin position="167"/>
        <end position="290"/>
    </location>
</feature>
<feature type="compositionally biased region" description="Low complexity" evidence="1">
    <location>
        <begin position="172"/>
        <end position="184"/>
    </location>
</feature>
<gene>
    <name evidence="3" type="ORF">QBC46DRAFT_411058</name>
</gene>
<dbReference type="AlphaFoldDB" id="A0AAN6N4D2"/>
<feature type="compositionally biased region" description="Low complexity" evidence="1">
    <location>
        <begin position="243"/>
        <end position="258"/>
    </location>
</feature>
<feature type="compositionally biased region" description="Pro residues" evidence="1">
    <location>
        <begin position="185"/>
        <end position="197"/>
    </location>
</feature>
<name>A0AAN6N4D2_9PEZI</name>
<evidence type="ECO:0000256" key="1">
    <source>
        <dbReference type="SAM" id="MobiDB-lite"/>
    </source>
</evidence>
<keyword evidence="2" id="KW-1133">Transmembrane helix</keyword>
<dbReference type="Proteomes" id="UP001303473">
    <property type="component" value="Unassembled WGS sequence"/>
</dbReference>
<protein>
    <submittedName>
        <fullName evidence="3">Uncharacterized protein</fullName>
    </submittedName>
</protein>
<organism evidence="3 4">
    <name type="scientific">Diplogelasinospora grovesii</name>
    <dbReference type="NCBI Taxonomy" id="303347"/>
    <lineage>
        <taxon>Eukaryota</taxon>
        <taxon>Fungi</taxon>
        <taxon>Dikarya</taxon>
        <taxon>Ascomycota</taxon>
        <taxon>Pezizomycotina</taxon>
        <taxon>Sordariomycetes</taxon>
        <taxon>Sordariomycetidae</taxon>
        <taxon>Sordariales</taxon>
        <taxon>Diplogelasinosporaceae</taxon>
        <taxon>Diplogelasinospora</taxon>
    </lineage>
</organism>
<feature type="compositionally biased region" description="Basic and acidic residues" evidence="1">
    <location>
        <begin position="276"/>
        <end position="290"/>
    </location>
</feature>
<evidence type="ECO:0000313" key="3">
    <source>
        <dbReference type="EMBL" id="KAK3937568.1"/>
    </source>
</evidence>
<feature type="compositionally biased region" description="Low complexity" evidence="1">
    <location>
        <begin position="215"/>
        <end position="226"/>
    </location>
</feature>
<feature type="transmembrane region" description="Helical" evidence="2">
    <location>
        <begin position="141"/>
        <end position="165"/>
    </location>
</feature>
<sequence>MKLPPSASNSVESFKRDIATFWRSILYDIMKLIHQPQRRKTTPNTRPRMSEYYPEFLDWELRAAGKKLSTGESLQHKLDVLQELVAFVEHAEHVDMQLRTAPALEFPAGSTPVGLQLQQQLPQLQAQAAQTQQLQVLHVQLLVLVVLPLLVLIAASHVAVLAALAKRGKPRTSGSDSAAPGPAGSTPPTPRTGPLPDLPDEEQSRGRQRNRRLSRTPSASSGSRSSWNIESSYTAARGGQSLSSSRSDSSSPPSSSSGRGDDENSLPSESGTGGRVKNDDPKQQDDDHDKLAELAQQVAELRRLVEVEAYYRKQRDAWPDDTYMFQGQ</sequence>
<keyword evidence="2" id="KW-0812">Transmembrane</keyword>
<comment type="caution">
    <text evidence="3">The sequence shown here is derived from an EMBL/GenBank/DDBJ whole genome shotgun (WGS) entry which is preliminary data.</text>
</comment>